<organism evidence="2 3">
    <name type="scientific">Hibiscus syriacus</name>
    <name type="common">Rose of Sharon</name>
    <dbReference type="NCBI Taxonomy" id="106335"/>
    <lineage>
        <taxon>Eukaryota</taxon>
        <taxon>Viridiplantae</taxon>
        <taxon>Streptophyta</taxon>
        <taxon>Embryophyta</taxon>
        <taxon>Tracheophyta</taxon>
        <taxon>Spermatophyta</taxon>
        <taxon>Magnoliopsida</taxon>
        <taxon>eudicotyledons</taxon>
        <taxon>Gunneridae</taxon>
        <taxon>Pentapetalae</taxon>
        <taxon>rosids</taxon>
        <taxon>malvids</taxon>
        <taxon>Malvales</taxon>
        <taxon>Malvaceae</taxon>
        <taxon>Malvoideae</taxon>
        <taxon>Hibiscus</taxon>
    </lineage>
</organism>
<name>A0A6A3D8R9_HIBSY</name>
<evidence type="ECO:0000313" key="3">
    <source>
        <dbReference type="Proteomes" id="UP000436088"/>
    </source>
</evidence>
<sequence>MNLPEEDEDETTGIRSCGGLGIEGIERAEEAAEVTGRKAMPMWKLKASGSGGRRRYFVVRTREAGGGVGAVGVVGEVTGQEDIIFMSSSATEEDWAGLLEEAIGGKRRGTGRLIGIWGGGNGKIR</sequence>
<dbReference type="EMBL" id="VEPZ02000032">
    <property type="protein sequence ID" value="KAE8735599.1"/>
    <property type="molecule type" value="Genomic_DNA"/>
</dbReference>
<feature type="compositionally biased region" description="Acidic residues" evidence="1">
    <location>
        <begin position="1"/>
        <end position="11"/>
    </location>
</feature>
<comment type="caution">
    <text evidence="2">The sequence shown here is derived from an EMBL/GenBank/DDBJ whole genome shotgun (WGS) entry which is preliminary data.</text>
</comment>
<protein>
    <submittedName>
        <fullName evidence="2">Uncharacterized protein</fullName>
    </submittedName>
</protein>
<proteinExistence type="predicted"/>
<evidence type="ECO:0000256" key="1">
    <source>
        <dbReference type="SAM" id="MobiDB-lite"/>
    </source>
</evidence>
<keyword evidence="3" id="KW-1185">Reference proteome</keyword>
<accession>A0A6A3D8R9</accession>
<dbReference type="Proteomes" id="UP000436088">
    <property type="component" value="Unassembled WGS sequence"/>
</dbReference>
<evidence type="ECO:0000313" key="2">
    <source>
        <dbReference type="EMBL" id="KAE8735599.1"/>
    </source>
</evidence>
<gene>
    <name evidence="2" type="ORF">F3Y22_tig00000340pilonHSYRG00744</name>
</gene>
<feature type="region of interest" description="Disordered" evidence="1">
    <location>
        <begin position="1"/>
        <end position="20"/>
    </location>
</feature>
<dbReference type="AlphaFoldDB" id="A0A6A3D8R9"/>
<reference evidence="2" key="1">
    <citation type="submission" date="2019-09" db="EMBL/GenBank/DDBJ databases">
        <title>Draft genome information of white flower Hibiscus syriacus.</title>
        <authorList>
            <person name="Kim Y.-M."/>
        </authorList>
    </citation>
    <scope>NUCLEOTIDE SEQUENCE [LARGE SCALE GENOMIC DNA]</scope>
    <source>
        <strain evidence="2">YM2019G1</strain>
    </source>
</reference>